<proteinExistence type="predicted"/>
<sequence length="306" mass="31550">IRLLAAAAIPGPADARALAGALLLAGGAASLAFLPDAGIAWTVVPQLLAGAGMGLALPALSPERDLTDAARTLVARHVGIVLVLAILAPVATARLTTATDDAILKGASLVLDAQIDPLQKLRLAPALLDDVDTDAPRETLTQAVENRRGDFTDNADVYDRLGQRLDDVVVAAVLDAFKVAYLIAAALALLTAVFYLPLLRRPAILLAAAVAAGCAVVYATEANDESAPKVTLADPCDPRAVPGSSGLAGEIQARVLNELNEAACKVGVSREELALAVFDESRARDFEAEHGVDPRTTINLLSLLGG</sequence>
<dbReference type="EMBL" id="JAPDDP010000022">
    <property type="protein sequence ID" value="MDA0181435.1"/>
    <property type="molecule type" value="Genomic_DNA"/>
</dbReference>
<evidence type="ECO:0000313" key="2">
    <source>
        <dbReference type="EMBL" id="MDA0181435.1"/>
    </source>
</evidence>
<evidence type="ECO:0008006" key="4">
    <source>
        <dbReference type="Google" id="ProtNLM"/>
    </source>
</evidence>
<feature type="non-terminal residue" evidence="2">
    <location>
        <position position="1"/>
    </location>
</feature>
<comment type="caution">
    <text evidence="2">The sequence shown here is derived from an EMBL/GenBank/DDBJ whole genome shotgun (WGS) entry which is preliminary data.</text>
</comment>
<feature type="transmembrane region" description="Helical" evidence="1">
    <location>
        <begin position="73"/>
        <end position="91"/>
    </location>
</feature>
<dbReference type="Proteomes" id="UP001147653">
    <property type="component" value="Unassembled WGS sequence"/>
</dbReference>
<dbReference type="InterPro" id="IPR036259">
    <property type="entry name" value="MFS_trans_sf"/>
</dbReference>
<gene>
    <name evidence="2" type="ORF">OJ997_14115</name>
</gene>
<feature type="transmembrane region" description="Helical" evidence="1">
    <location>
        <begin position="179"/>
        <end position="196"/>
    </location>
</feature>
<reference evidence="2" key="1">
    <citation type="submission" date="2022-10" db="EMBL/GenBank/DDBJ databases">
        <title>The WGS of Solirubrobacter phytolaccae KCTC 29190.</title>
        <authorList>
            <person name="Jiang Z."/>
        </authorList>
    </citation>
    <scope>NUCLEOTIDE SEQUENCE</scope>
    <source>
        <strain evidence="2">KCTC 29190</strain>
    </source>
</reference>
<feature type="transmembrane region" description="Helical" evidence="1">
    <location>
        <begin position="39"/>
        <end position="61"/>
    </location>
</feature>
<keyword evidence="1" id="KW-0812">Transmembrane</keyword>
<name>A0A9X3N7Q5_9ACTN</name>
<evidence type="ECO:0000313" key="3">
    <source>
        <dbReference type="Proteomes" id="UP001147653"/>
    </source>
</evidence>
<keyword evidence="3" id="KW-1185">Reference proteome</keyword>
<protein>
    <recommendedName>
        <fullName evidence="4">MFS transporter</fullName>
    </recommendedName>
</protein>
<dbReference type="AlphaFoldDB" id="A0A9X3N7Q5"/>
<keyword evidence="1" id="KW-1133">Transmembrane helix</keyword>
<keyword evidence="1" id="KW-0472">Membrane</keyword>
<dbReference type="SUPFAM" id="SSF103473">
    <property type="entry name" value="MFS general substrate transporter"/>
    <property type="match status" value="1"/>
</dbReference>
<evidence type="ECO:0000256" key="1">
    <source>
        <dbReference type="SAM" id="Phobius"/>
    </source>
</evidence>
<organism evidence="2 3">
    <name type="scientific">Solirubrobacter phytolaccae</name>
    <dbReference type="NCBI Taxonomy" id="1404360"/>
    <lineage>
        <taxon>Bacteria</taxon>
        <taxon>Bacillati</taxon>
        <taxon>Actinomycetota</taxon>
        <taxon>Thermoleophilia</taxon>
        <taxon>Solirubrobacterales</taxon>
        <taxon>Solirubrobacteraceae</taxon>
        <taxon>Solirubrobacter</taxon>
    </lineage>
</organism>
<accession>A0A9X3N7Q5</accession>